<feature type="signal peptide" evidence="2">
    <location>
        <begin position="1"/>
        <end position="21"/>
    </location>
</feature>
<comment type="caution">
    <text evidence="3">The sequence shown here is derived from an EMBL/GenBank/DDBJ whole genome shotgun (WGS) entry which is preliminary data.</text>
</comment>
<keyword evidence="4" id="KW-1185">Reference proteome</keyword>
<dbReference type="STRING" id="92696.A0A4V2MVY5"/>
<feature type="region of interest" description="Disordered" evidence="1">
    <location>
        <begin position="127"/>
        <end position="181"/>
    </location>
</feature>
<feature type="compositionally biased region" description="Low complexity" evidence="1">
    <location>
        <begin position="131"/>
        <end position="181"/>
    </location>
</feature>
<evidence type="ECO:0000256" key="2">
    <source>
        <dbReference type="SAM" id="SignalP"/>
    </source>
</evidence>
<dbReference type="Proteomes" id="UP000292702">
    <property type="component" value="Unassembled WGS sequence"/>
</dbReference>
<organism evidence="3 4">
    <name type="scientific">Steccherinum ochraceum</name>
    <dbReference type="NCBI Taxonomy" id="92696"/>
    <lineage>
        <taxon>Eukaryota</taxon>
        <taxon>Fungi</taxon>
        <taxon>Dikarya</taxon>
        <taxon>Basidiomycota</taxon>
        <taxon>Agaricomycotina</taxon>
        <taxon>Agaricomycetes</taxon>
        <taxon>Polyporales</taxon>
        <taxon>Steccherinaceae</taxon>
        <taxon>Steccherinum</taxon>
    </lineage>
</organism>
<dbReference type="OrthoDB" id="2755266at2759"/>
<reference evidence="3 4" key="1">
    <citation type="submission" date="2018-11" db="EMBL/GenBank/DDBJ databases">
        <title>Genome assembly of Steccherinum ochraceum LE-BIN_3174, the white-rot fungus of the Steccherinaceae family (The Residual Polyporoid clade, Polyporales, Basidiomycota).</title>
        <authorList>
            <person name="Fedorova T.V."/>
            <person name="Glazunova O.A."/>
            <person name="Landesman E.O."/>
            <person name="Moiseenko K.V."/>
            <person name="Psurtseva N.V."/>
            <person name="Savinova O.S."/>
            <person name="Shakhova N.V."/>
            <person name="Tyazhelova T.V."/>
            <person name="Vasina D.V."/>
        </authorList>
    </citation>
    <scope>NUCLEOTIDE SEQUENCE [LARGE SCALE GENOMIC DNA]</scope>
    <source>
        <strain evidence="3 4">LE-BIN_3174</strain>
    </source>
</reference>
<evidence type="ECO:0000313" key="4">
    <source>
        <dbReference type="Proteomes" id="UP000292702"/>
    </source>
</evidence>
<protein>
    <submittedName>
        <fullName evidence="3">Uncharacterized protein</fullName>
    </submittedName>
</protein>
<evidence type="ECO:0000313" key="3">
    <source>
        <dbReference type="EMBL" id="TCD64257.1"/>
    </source>
</evidence>
<sequence length="207" mass="20778">MISTRLLGLLSICVAFQRVTSQASLYIPSFDPQPVSAEAIGVDASGHTTWLIAPGQPSGSLTDEADFIGTATMVAGPNDAEIVLSNDFEYVSESCTISNSLANCVVVATAQGIISTTTLQETASPFPVQVGSSASQPTAGSGPSSPASSPTSSPSDSSQSGNIPSSTSGGSTPTNTSQPSGATRVFSTPLLLVEGAIGLIAFVSLMC</sequence>
<dbReference type="AlphaFoldDB" id="A0A4V2MVY5"/>
<dbReference type="EMBL" id="RWJN01000247">
    <property type="protein sequence ID" value="TCD64257.1"/>
    <property type="molecule type" value="Genomic_DNA"/>
</dbReference>
<evidence type="ECO:0000256" key="1">
    <source>
        <dbReference type="SAM" id="MobiDB-lite"/>
    </source>
</evidence>
<gene>
    <name evidence="3" type="ORF">EIP91_004326</name>
</gene>
<accession>A0A4V2MVY5</accession>
<feature type="chain" id="PRO_5020726857" evidence="2">
    <location>
        <begin position="22"/>
        <end position="207"/>
    </location>
</feature>
<proteinExistence type="predicted"/>
<name>A0A4V2MVY5_9APHY</name>
<keyword evidence="2" id="KW-0732">Signal</keyword>